<evidence type="ECO:0000313" key="7">
    <source>
        <dbReference type="Proteomes" id="UP001368270"/>
    </source>
</evidence>
<proteinExistence type="inferred from homology"/>
<sequence length="139" mass="15646">MTRGICFCKKTSWEFDGDPTWSCYCHCDDCRRNCAAPVVAWLGVPASRFRWTGQATKVLNSSPGVERHFCADCGTPMAFVASHYPGDMQLYAGTLGDPSDFKPEFHVNYESKLPWLEMNDDLPKYIGTLAEQDAESVKY</sequence>
<keyword evidence="3" id="KW-0862">Zinc</keyword>
<evidence type="ECO:0000256" key="4">
    <source>
        <dbReference type="ARBA" id="ARBA00023239"/>
    </source>
</evidence>
<dbReference type="Pfam" id="PF04828">
    <property type="entry name" value="GFA"/>
    <property type="match status" value="1"/>
</dbReference>
<gene>
    <name evidence="6" type="ORF">WG622_16960</name>
</gene>
<dbReference type="InterPro" id="IPR011057">
    <property type="entry name" value="Mss4-like_sf"/>
</dbReference>
<reference evidence="6 7" key="1">
    <citation type="submission" date="2024-03" db="EMBL/GenBank/DDBJ databases">
        <title>Cognatishimia coralii sp. nov., a marine bacterium isolated from coral surrounding seawater.</title>
        <authorList>
            <person name="Liu X."/>
            <person name="Liu S."/>
            <person name="Sun H."/>
            <person name="Zhang Y."/>
        </authorList>
    </citation>
    <scope>NUCLEOTIDE SEQUENCE [LARGE SCALE GENOMIC DNA]</scope>
    <source>
        <strain evidence="6 7">D5M38</strain>
    </source>
</reference>
<dbReference type="PANTHER" id="PTHR33337">
    <property type="entry name" value="GFA DOMAIN-CONTAINING PROTEIN"/>
    <property type="match status" value="1"/>
</dbReference>
<accession>A0ABU8QKK0</accession>
<dbReference type="RefSeq" id="WP_339404602.1">
    <property type="nucleotide sequence ID" value="NZ_JBBGAZ010000014.1"/>
</dbReference>
<keyword evidence="4" id="KW-0456">Lyase</keyword>
<dbReference type="EMBL" id="JBBGAZ010000014">
    <property type="protein sequence ID" value="MEJ5219948.1"/>
    <property type="molecule type" value="Genomic_DNA"/>
</dbReference>
<dbReference type="SUPFAM" id="SSF51316">
    <property type="entry name" value="Mss4-like"/>
    <property type="match status" value="1"/>
</dbReference>
<feature type="domain" description="CENP-V/GFA" evidence="5">
    <location>
        <begin position="2"/>
        <end position="110"/>
    </location>
</feature>
<evidence type="ECO:0000313" key="6">
    <source>
        <dbReference type="EMBL" id="MEJ5219948.1"/>
    </source>
</evidence>
<evidence type="ECO:0000256" key="1">
    <source>
        <dbReference type="ARBA" id="ARBA00005495"/>
    </source>
</evidence>
<dbReference type="InterPro" id="IPR006913">
    <property type="entry name" value="CENP-V/GFA"/>
</dbReference>
<dbReference type="PANTHER" id="PTHR33337:SF40">
    <property type="entry name" value="CENP-V_GFA DOMAIN-CONTAINING PROTEIN-RELATED"/>
    <property type="match status" value="1"/>
</dbReference>
<evidence type="ECO:0000256" key="2">
    <source>
        <dbReference type="ARBA" id="ARBA00022723"/>
    </source>
</evidence>
<comment type="caution">
    <text evidence="6">The sequence shown here is derived from an EMBL/GenBank/DDBJ whole genome shotgun (WGS) entry which is preliminary data.</text>
</comment>
<dbReference type="Proteomes" id="UP001368270">
    <property type="component" value="Unassembled WGS sequence"/>
</dbReference>
<name>A0ABU8QKK0_9RHOB</name>
<comment type="similarity">
    <text evidence="1">Belongs to the Gfa family.</text>
</comment>
<dbReference type="PROSITE" id="PS51891">
    <property type="entry name" value="CENP_V_GFA"/>
    <property type="match status" value="1"/>
</dbReference>
<evidence type="ECO:0000259" key="5">
    <source>
        <dbReference type="PROSITE" id="PS51891"/>
    </source>
</evidence>
<organism evidence="6 7">
    <name type="scientific">Cognatishimia coralii</name>
    <dbReference type="NCBI Taxonomy" id="3083254"/>
    <lineage>
        <taxon>Bacteria</taxon>
        <taxon>Pseudomonadati</taxon>
        <taxon>Pseudomonadota</taxon>
        <taxon>Alphaproteobacteria</taxon>
        <taxon>Rhodobacterales</taxon>
        <taxon>Paracoccaceae</taxon>
        <taxon>Cognatishimia</taxon>
    </lineage>
</organism>
<keyword evidence="7" id="KW-1185">Reference proteome</keyword>
<keyword evidence="2" id="KW-0479">Metal-binding</keyword>
<dbReference type="Gene3D" id="3.90.1590.10">
    <property type="entry name" value="glutathione-dependent formaldehyde- activating enzyme (gfa)"/>
    <property type="match status" value="1"/>
</dbReference>
<evidence type="ECO:0000256" key="3">
    <source>
        <dbReference type="ARBA" id="ARBA00022833"/>
    </source>
</evidence>
<protein>
    <submittedName>
        <fullName evidence="6">GFA family protein</fullName>
    </submittedName>
</protein>